<keyword evidence="8" id="KW-1185">Reference proteome</keyword>
<protein>
    <recommendedName>
        <fullName evidence="6">O-antigen ligase-related domain-containing protein</fullName>
    </recommendedName>
</protein>
<feature type="transmembrane region" description="Helical" evidence="5">
    <location>
        <begin position="380"/>
        <end position="397"/>
    </location>
</feature>
<sequence length="415" mass="43929">MNLPTTNRFFTLACVSVAPALGSVVSFIWHGGALWCFSQIALGRRRFSPDRAMWVVAALLSVYVAASLASFAVNDPRMDDIGSLASLATFLLVPFSYSVWSVSDKTAIARAAALGGMIAGYSACAVAIVEYGLTGLRAEGGAGNALVFATATAMLGPLSLGGMLAFEWRWRWVMGGGYVASLAALVLSGSRLAWVSAALILLAMLVVWRKEIWRLARGQLLAMAAVLALIGVLSSGIVLERAENVAADWEQLQEGSDYQSSLGLRLALWQIGLQSFAERPLLGSGMHNTEEIIREGLREGFGIDRGFTHFHNGLLTLLVESGLIGGGAIAATLFYLAYLAFRGLRASGEPLVRFGSFTLIILVVSSLAGGSLNIVIGHDILDTLFVMFIIMGVYLSAGTSLMPEASRLAAAPSAS</sequence>
<feature type="transmembrane region" description="Helical" evidence="5">
    <location>
        <begin position="314"/>
        <end position="339"/>
    </location>
</feature>
<keyword evidence="2 5" id="KW-0812">Transmembrane</keyword>
<evidence type="ECO:0000313" key="7">
    <source>
        <dbReference type="EMBL" id="UUP15807.1"/>
    </source>
</evidence>
<organism evidence="7 8">
    <name type="scientific">Nitratireductor thuwali</name>
    <dbReference type="NCBI Taxonomy" id="2267699"/>
    <lineage>
        <taxon>Bacteria</taxon>
        <taxon>Pseudomonadati</taxon>
        <taxon>Pseudomonadota</taxon>
        <taxon>Alphaproteobacteria</taxon>
        <taxon>Hyphomicrobiales</taxon>
        <taxon>Phyllobacteriaceae</taxon>
        <taxon>Nitratireductor</taxon>
    </lineage>
</organism>
<evidence type="ECO:0000256" key="2">
    <source>
        <dbReference type="ARBA" id="ARBA00022692"/>
    </source>
</evidence>
<feature type="transmembrane region" description="Helical" evidence="5">
    <location>
        <begin position="351"/>
        <end position="374"/>
    </location>
</feature>
<feature type="transmembrane region" description="Helical" evidence="5">
    <location>
        <begin position="81"/>
        <end position="100"/>
    </location>
</feature>
<accession>A0ABY5MGC9</accession>
<feature type="transmembrane region" description="Helical" evidence="5">
    <location>
        <begin position="220"/>
        <end position="239"/>
    </location>
</feature>
<keyword evidence="4 5" id="KW-0472">Membrane</keyword>
<dbReference type="PANTHER" id="PTHR37422:SF13">
    <property type="entry name" value="LIPOPOLYSACCHARIDE BIOSYNTHESIS PROTEIN PA4999-RELATED"/>
    <property type="match status" value="1"/>
</dbReference>
<feature type="transmembrane region" description="Helical" evidence="5">
    <location>
        <begin position="52"/>
        <end position="74"/>
    </location>
</feature>
<keyword evidence="3 5" id="KW-1133">Transmembrane helix</keyword>
<gene>
    <name evidence="7" type="ORF">NTH_00246</name>
</gene>
<feature type="transmembrane region" description="Helical" evidence="5">
    <location>
        <begin position="112"/>
        <end position="133"/>
    </location>
</feature>
<dbReference type="Proteomes" id="UP001342418">
    <property type="component" value="Chromosome"/>
</dbReference>
<evidence type="ECO:0000256" key="4">
    <source>
        <dbReference type="ARBA" id="ARBA00023136"/>
    </source>
</evidence>
<dbReference type="EMBL" id="CP030941">
    <property type="protein sequence ID" value="UUP15807.1"/>
    <property type="molecule type" value="Genomic_DNA"/>
</dbReference>
<evidence type="ECO:0000256" key="1">
    <source>
        <dbReference type="ARBA" id="ARBA00004141"/>
    </source>
</evidence>
<evidence type="ECO:0000259" key="6">
    <source>
        <dbReference type="Pfam" id="PF04932"/>
    </source>
</evidence>
<proteinExistence type="predicted"/>
<dbReference type="InterPro" id="IPR007016">
    <property type="entry name" value="O-antigen_ligase-rel_domated"/>
</dbReference>
<feature type="transmembrane region" description="Helical" evidence="5">
    <location>
        <begin position="9"/>
        <end position="32"/>
    </location>
</feature>
<dbReference type="PANTHER" id="PTHR37422">
    <property type="entry name" value="TEICHURONIC ACID BIOSYNTHESIS PROTEIN TUAE"/>
    <property type="match status" value="1"/>
</dbReference>
<evidence type="ECO:0000256" key="5">
    <source>
        <dbReference type="SAM" id="Phobius"/>
    </source>
</evidence>
<reference evidence="7 8" key="1">
    <citation type="submission" date="2018-07" db="EMBL/GenBank/DDBJ databases">
        <title>Genome sequence of Nitratireductor thuwali#1536.</title>
        <authorList>
            <person name="Michoud G."/>
            <person name="Merlino G."/>
            <person name="Sefrji F.O."/>
            <person name="Daffonchio D."/>
        </authorList>
    </citation>
    <scope>NUCLEOTIDE SEQUENCE [LARGE SCALE GENOMIC DNA]</scope>
    <source>
        <strain evidence="8">Nit1536</strain>
    </source>
</reference>
<evidence type="ECO:0000256" key="3">
    <source>
        <dbReference type="ARBA" id="ARBA00022989"/>
    </source>
</evidence>
<evidence type="ECO:0000313" key="8">
    <source>
        <dbReference type="Proteomes" id="UP001342418"/>
    </source>
</evidence>
<dbReference type="Pfam" id="PF04932">
    <property type="entry name" value="Wzy_C"/>
    <property type="match status" value="1"/>
</dbReference>
<name>A0ABY5MGC9_9HYPH</name>
<feature type="domain" description="O-antigen ligase-related" evidence="6">
    <location>
        <begin position="178"/>
        <end position="327"/>
    </location>
</feature>
<feature type="transmembrane region" description="Helical" evidence="5">
    <location>
        <begin position="178"/>
        <end position="208"/>
    </location>
</feature>
<dbReference type="RefSeq" id="WP_338528290.1">
    <property type="nucleotide sequence ID" value="NZ_CP030941.1"/>
</dbReference>
<dbReference type="InterPro" id="IPR051533">
    <property type="entry name" value="WaaL-like"/>
</dbReference>
<comment type="subcellular location">
    <subcellularLocation>
        <location evidence="1">Membrane</location>
        <topology evidence="1">Multi-pass membrane protein</topology>
    </subcellularLocation>
</comment>
<feature type="transmembrane region" description="Helical" evidence="5">
    <location>
        <begin position="145"/>
        <end position="166"/>
    </location>
</feature>